<comment type="similarity">
    <text evidence="3">Belongs to the DegT/DnrJ/EryC1 family.</text>
</comment>
<dbReference type="EMBL" id="FZOC01000006">
    <property type="protein sequence ID" value="SNS11078.1"/>
    <property type="molecule type" value="Genomic_DNA"/>
</dbReference>
<dbReference type="Gene3D" id="3.40.640.10">
    <property type="entry name" value="Type I PLP-dependent aspartate aminotransferase-like (Major domain)"/>
    <property type="match status" value="1"/>
</dbReference>
<dbReference type="InterPro" id="IPR000653">
    <property type="entry name" value="DegT/StrS_aminotransferase"/>
</dbReference>
<evidence type="ECO:0000313" key="5">
    <source>
        <dbReference type="Proteomes" id="UP000198324"/>
    </source>
</evidence>
<dbReference type="SUPFAM" id="SSF53383">
    <property type="entry name" value="PLP-dependent transferases"/>
    <property type="match status" value="1"/>
</dbReference>
<dbReference type="InterPro" id="IPR015421">
    <property type="entry name" value="PyrdxlP-dep_Trfase_major"/>
</dbReference>
<dbReference type="Pfam" id="PF01041">
    <property type="entry name" value="DegT_DnrJ_EryC1"/>
    <property type="match status" value="1"/>
</dbReference>
<proteinExistence type="inferred from homology"/>
<dbReference type="InterPro" id="IPR015422">
    <property type="entry name" value="PyrdxlP-dep_Trfase_small"/>
</dbReference>
<accession>A0A239BUI1</accession>
<gene>
    <name evidence="4" type="ORF">SAMN04488503_2785</name>
</gene>
<dbReference type="GO" id="GO:0030170">
    <property type="term" value="F:pyridoxal phosphate binding"/>
    <property type="evidence" value="ECO:0007669"/>
    <property type="project" value="TreeGrafter"/>
</dbReference>
<dbReference type="PANTHER" id="PTHR30244:SF42">
    <property type="entry name" value="UDP-2-ACETAMIDO-2-DEOXY-3-OXO-D-GLUCURONATE AMINOTRANSFERASE"/>
    <property type="match status" value="1"/>
</dbReference>
<dbReference type="CDD" id="cd00616">
    <property type="entry name" value="AHBA_syn"/>
    <property type="match status" value="1"/>
</dbReference>
<dbReference type="Proteomes" id="UP000198324">
    <property type="component" value="Unassembled WGS sequence"/>
</dbReference>
<evidence type="ECO:0000313" key="4">
    <source>
        <dbReference type="EMBL" id="SNS11078.1"/>
    </source>
</evidence>
<keyword evidence="5" id="KW-1185">Reference proteome</keyword>
<dbReference type="OrthoDB" id="9766188at2"/>
<organism evidence="4 5">
    <name type="scientific">Humidesulfovibrio mexicanus</name>
    <dbReference type="NCBI Taxonomy" id="147047"/>
    <lineage>
        <taxon>Bacteria</taxon>
        <taxon>Pseudomonadati</taxon>
        <taxon>Thermodesulfobacteriota</taxon>
        <taxon>Desulfovibrionia</taxon>
        <taxon>Desulfovibrionales</taxon>
        <taxon>Desulfovibrionaceae</taxon>
        <taxon>Humidesulfovibrio</taxon>
    </lineage>
</organism>
<sequence>MSIPFIDLKTQYARIAGKVDQNLRAVLESGAFINGPDVSRLEKRLAEYCGTRHAVGCASGTDALMMALMALGVGPGDAVFCPPFTFMATAEVVALLGATPVFVDIDPVTYNMDPERLQEAVRAVEADDPAIHPLPAHTARLTPKAVIPVDLFGLLADYSALLSVAAAHGLLVVEDAAQAFGATVEMDGATRRACSFGQIACTSFFPAKPLGCYGDGGACFTDDDELLTLLQSVRVHGQGADKYQNVRLGITGRLDTMQAAVLLAKLDIFDEEVALRQQVAKRYAELLGGIDGLTLPTVPAGRVSVFAQYSIQASSAAHRSDLMDHLGREGVPTSIYYPVPLHLQPAYANLGYAPGSMPVSEAVAARIFSIPMHPYLTAEAQEHIAEVLAS</sequence>
<dbReference type="PANTHER" id="PTHR30244">
    <property type="entry name" value="TRANSAMINASE"/>
    <property type="match status" value="1"/>
</dbReference>
<keyword evidence="2 3" id="KW-0663">Pyridoxal phosphate</keyword>
<dbReference type="PIRSF" id="PIRSF000390">
    <property type="entry name" value="PLP_StrS"/>
    <property type="match status" value="1"/>
</dbReference>
<feature type="active site" description="Proton acceptor" evidence="1">
    <location>
        <position position="208"/>
    </location>
</feature>
<dbReference type="GO" id="GO:0000271">
    <property type="term" value="P:polysaccharide biosynthetic process"/>
    <property type="evidence" value="ECO:0007669"/>
    <property type="project" value="TreeGrafter"/>
</dbReference>
<dbReference type="Gene3D" id="3.90.1150.10">
    <property type="entry name" value="Aspartate Aminotransferase, domain 1"/>
    <property type="match status" value="1"/>
</dbReference>
<protein>
    <submittedName>
        <fullName evidence="4">dTDP-4-amino-4,6-dideoxygalactose transaminase</fullName>
    </submittedName>
</protein>
<dbReference type="GO" id="GO:0008483">
    <property type="term" value="F:transaminase activity"/>
    <property type="evidence" value="ECO:0007669"/>
    <property type="project" value="TreeGrafter"/>
</dbReference>
<dbReference type="InterPro" id="IPR015424">
    <property type="entry name" value="PyrdxlP-dep_Trfase"/>
</dbReference>
<dbReference type="RefSeq" id="WP_089274986.1">
    <property type="nucleotide sequence ID" value="NZ_FZOC01000006.1"/>
</dbReference>
<evidence type="ECO:0000256" key="2">
    <source>
        <dbReference type="PIRSR" id="PIRSR000390-2"/>
    </source>
</evidence>
<dbReference type="AlphaFoldDB" id="A0A239BUI1"/>
<evidence type="ECO:0000256" key="1">
    <source>
        <dbReference type="PIRSR" id="PIRSR000390-1"/>
    </source>
</evidence>
<feature type="modified residue" description="N6-(pyridoxal phosphate)lysine" evidence="2">
    <location>
        <position position="208"/>
    </location>
</feature>
<evidence type="ECO:0000256" key="3">
    <source>
        <dbReference type="RuleBase" id="RU004508"/>
    </source>
</evidence>
<reference evidence="4 5" key="1">
    <citation type="submission" date="2017-06" db="EMBL/GenBank/DDBJ databases">
        <authorList>
            <person name="Kim H.J."/>
            <person name="Triplett B.A."/>
        </authorList>
    </citation>
    <scope>NUCLEOTIDE SEQUENCE [LARGE SCALE GENOMIC DNA]</scope>
    <source>
        <strain evidence="4 5">DSM 13116</strain>
    </source>
</reference>
<name>A0A239BUI1_9BACT</name>